<dbReference type="AlphaFoldDB" id="C0HBN8"/>
<dbReference type="GO" id="GO:0071456">
    <property type="term" value="P:cellular response to hypoxia"/>
    <property type="evidence" value="ECO:0007669"/>
    <property type="project" value="TreeGrafter"/>
</dbReference>
<dbReference type="EMBL" id="BT059744">
    <property type="protein sequence ID" value="ACN11457.1"/>
    <property type="molecule type" value="mRNA"/>
</dbReference>
<gene>
    <name evidence="8" type="primary">E2IG5</name>
    <name evidence="10" type="synonym">e2ig5</name>
</gene>
<organism evidence="8">
    <name type="scientific">Salmo salar</name>
    <name type="common">Atlantic salmon</name>
    <dbReference type="NCBI Taxonomy" id="8030"/>
    <lineage>
        <taxon>Eukaryota</taxon>
        <taxon>Metazoa</taxon>
        <taxon>Chordata</taxon>
        <taxon>Craniata</taxon>
        <taxon>Vertebrata</taxon>
        <taxon>Euteleostomi</taxon>
        <taxon>Actinopterygii</taxon>
        <taxon>Neopterygii</taxon>
        <taxon>Teleostei</taxon>
        <taxon>Protacanthopterygii</taxon>
        <taxon>Salmoniformes</taxon>
        <taxon>Salmonidae</taxon>
        <taxon>Salmoninae</taxon>
        <taxon>Salmo</taxon>
    </lineage>
</organism>
<dbReference type="OrthoDB" id="8193498at2759"/>
<evidence type="ECO:0000256" key="3">
    <source>
        <dbReference type="ARBA" id="ARBA00022692"/>
    </source>
</evidence>
<evidence type="ECO:0000256" key="4">
    <source>
        <dbReference type="ARBA" id="ARBA00022989"/>
    </source>
</evidence>
<evidence type="ECO:0000313" key="9">
    <source>
        <dbReference type="Proteomes" id="UP001652741"/>
    </source>
</evidence>
<dbReference type="RefSeq" id="NP_001167355.1">
    <property type="nucleotide sequence ID" value="NM_001173884.1"/>
</dbReference>
<evidence type="ECO:0000256" key="5">
    <source>
        <dbReference type="ARBA" id="ARBA00023136"/>
    </source>
</evidence>
<feature type="region of interest" description="Disordered" evidence="6">
    <location>
        <begin position="142"/>
        <end position="174"/>
    </location>
</feature>
<keyword evidence="4 7" id="KW-1133">Transmembrane helix</keyword>
<dbReference type="Bgee" id="ENSSSAG00000045665">
    <property type="expression patterns" value="Expressed in muscle tissue and 27 other cell types or tissues"/>
</dbReference>
<evidence type="ECO:0000256" key="6">
    <source>
        <dbReference type="SAM" id="MobiDB-lite"/>
    </source>
</evidence>
<dbReference type="Pfam" id="PF06388">
    <property type="entry name" value="DUF1075"/>
    <property type="match status" value="1"/>
</dbReference>
<reference evidence="10" key="4">
    <citation type="submission" date="2025-04" db="UniProtKB">
        <authorList>
            <consortium name="RefSeq"/>
        </authorList>
    </citation>
    <scope>IDENTIFICATION</scope>
</reference>
<dbReference type="GO" id="GO:0005739">
    <property type="term" value="C:mitochondrion"/>
    <property type="evidence" value="ECO:0007669"/>
    <property type="project" value="TreeGrafter"/>
</dbReference>
<dbReference type="GO" id="GO:0016020">
    <property type="term" value="C:membrane"/>
    <property type="evidence" value="ECO:0007669"/>
    <property type="project" value="UniProtKB-SubCell"/>
</dbReference>
<evidence type="ECO:0000256" key="7">
    <source>
        <dbReference type="SAM" id="Phobius"/>
    </source>
</evidence>
<reference evidence="8" key="3">
    <citation type="submission" date="2010-08" db="EMBL/GenBank/DDBJ databases">
        <authorList>
            <consortium name="cGRASP (B.F. Koop &amp; W.S. Davidson)"/>
        </authorList>
    </citation>
    <scope>NUCLEOTIDE SEQUENCE</scope>
    <source>
        <tissue evidence="8">Brain</tissue>
    </source>
</reference>
<sequence length="174" mass="19393">MNFIRPYNALGTTIGQWCRQVGQMGGRSRALAELGGQRRMCSKPQTGNPEPPPAAPAVPAHDPRPAFKLPGYRPSPMDRRILVWSGRFKTPDQIPEQVSFEMLDAARNRVRVKACYGMMIATIAACLLTVIMGKRAAGRHESLTAQNMEKKARWRQEAKMEREEEEAAAAEKTS</sequence>
<comment type="subcellular location">
    <subcellularLocation>
        <location evidence="1">Membrane</location>
        <topology evidence="1">Single-pass membrane protein</topology>
    </subcellularLocation>
</comment>
<dbReference type="STRING" id="8030.ENSSSAP00000042643"/>
<dbReference type="GO" id="GO:0090200">
    <property type="term" value="P:positive regulation of release of cytochrome c from mitochondria"/>
    <property type="evidence" value="ECO:0007669"/>
    <property type="project" value="TreeGrafter"/>
</dbReference>
<dbReference type="PANTHER" id="PTHR13674">
    <property type="entry name" value="GROWTH AND TRANSFORMATION-DEPENDENT PROTEIN"/>
    <property type="match status" value="1"/>
</dbReference>
<feature type="compositionally biased region" description="Basic and acidic residues" evidence="6">
    <location>
        <begin position="142"/>
        <end position="162"/>
    </location>
</feature>
<feature type="region of interest" description="Disordered" evidence="6">
    <location>
        <begin position="38"/>
        <end position="73"/>
    </location>
</feature>
<dbReference type="GO" id="GO:0051402">
    <property type="term" value="P:neuron apoptotic process"/>
    <property type="evidence" value="ECO:0007669"/>
    <property type="project" value="TreeGrafter"/>
</dbReference>
<proteinExistence type="evidence at transcript level"/>
<evidence type="ECO:0000256" key="2">
    <source>
        <dbReference type="ARBA" id="ARBA00007363"/>
    </source>
</evidence>
<comment type="similarity">
    <text evidence="2">Belongs to the UPF0389 family.</text>
</comment>
<reference evidence="8" key="1">
    <citation type="submission" date="2009-02" db="EMBL/GenBank/DDBJ databases">
        <authorList>
            <consortium name="cGRASP (B.F. Koop &amp; W.S. Davidson)"/>
            <person name="Leong J."/>
            <person name="von Schalburg K."/>
            <person name="Cooper G."/>
            <person name="Moore R."/>
            <person name="Holt R."/>
            <person name="Davidson W.S."/>
            <person name="Koop B.F."/>
        </authorList>
    </citation>
    <scope>NUCLEOTIDE SEQUENCE</scope>
    <source>
        <tissue evidence="8">Brain</tissue>
    </source>
</reference>
<dbReference type="PaxDb" id="8030-ENSSSAP00000042643"/>
<dbReference type="Proteomes" id="UP001652741">
    <property type="component" value="Chromosome ssa19"/>
</dbReference>
<keyword evidence="3 7" id="KW-0812">Transmembrane</keyword>
<name>C0HBN8_SALSA</name>
<keyword evidence="5 7" id="KW-0472">Membrane</keyword>
<accession>C0HBN8</accession>
<evidence type="ECO:0000313" key="10">
    <source>
        <dbReference type="RefSeq" id="NP_001167355.1"/>
    </source>
</evidence>
<dbReference type="PANTHER" id="PTHR13674:SF2">
    <property type="entry name" value="PROTEIN FAM162A"/>
    <property type="match status" value="1"/>
</dbReference>
<evidence type="ECO:0000313" key="8">
    <source>
        <dbReference type="EMBL" id="ACN11457.1"/>
    </source>
</evidence>
<evidence type="ECO:0000256" key="1">
    <source>
        <dbReference type="ARBA" id="ARBA00004167"/>
    </source>
</evidence>
<dbReference type="GeneID" id="100380599"/>
<dbReference type="KEGG" id="sasa:100380599"/>
<keyword evidence="9" id="KW-1185">Reference proteome</keyword>
<dbReference type="InterPro" id="IPR009432">
    <property type="entry name" value="DUF1075"/>
</dbReference>
<reference evidence="8 10" key="2">
    <citation type="journal article" date="2010" name="BMC Genomics">
        <title>Salmo salar and Esox lucius full-length cDNA sequences reveal changes in evolutionary pressures on a post-tetraploidization genome.</title>
        <authorList>
            <person name="Leong J.S."/>
            <person name="Jantzen S.G."/>
            <person name="von Schalburg K.R."/>
            <person name="Cooper G.A."/>
            <person name="Messmer A.M."/>
            <person name="Liao N.Y."/>
            <person name="Munro S."/>
            <person name="Moore R."/>
            <person name="Holt R.A."/>
            <person name="Jones S.J."/>
            <person name="Davidson W.S."/>
            <person name="Koop B.F."/>
        </authorList>
    </citation>
    <scope>NUCLEOTIDE SEQUENCE</scope>
    <source>
        <tissue evidence="8">Brain</tissue>
    </source>
</reference>
<protein>
    <submittedName>
        <fullName evidence="8 10">E2-induced gene 5 protein homolog</fullName>
    </submittedName>
</protein>
<dbReference type="CTD" id="26355"/>
<feature type="transmembrane region" description="Helical" evidence="7">
    <location>
        <begin position="116"/>
        <end position="133"/>
    </location>
</feature>